<reference evidence="1 2" key="1">
    <citation type="journal article" date="2024" name="Nat. Commun.">
        <title>Phylogenomics reveals the evolutionary origins of lichenization in chlorophyte algae.</title>
        <authorList>
            <person name="Puginier C."/>
            <person name="Libourel C."/>
            <person name="Otte J."/>
            <person name="Skaloud P."/>
            <person name="Haon M."/>
            <person name="Grisel S."/>
            <person name="Petersen M."/>
            <person name="Berrin J.G."/>
            <person name="Delaux P.M."/>
            <person name="Dal Grande F."/>
            <person name="Keller J."/>
        </authorList>
    </citation>
    <scope>NUCLEOTIDE SEQUENCE [LARGE SCALE GENOMIC DNA]</scope>
    <source>
        <strain evidence="1 2">SAG 2043</strain>
    </source>
</reference>
<organism evidence="1 2">
    <name type="scientific">[Myrmecia] bisecta</name>
    <dbReference type="NCBI Taxonomy" id="41462"/>
    <lineage>
        <taxon>Eukaryota</taxon>
        <taxon>Viridiplantae</taxon>
        <taxon>Chlorophyta</taxon>
        <taxon>core chlorophytes</taxon>
        <taxon>Trebouxiophyceae</taxon>
        <taxon>Trebouxiales</taxon>
        <taxon>Trebouxiaceae</taxon>
        <taxon>Myrmecia</taxon>
    </lineage>
</organism>
<dbReference type="AlphaFoldDB" id="A0AAW1PT92"/>
<keyword evidence="2" id="KW-1185">Reference proteome</keyword>
<gene>
    <name evidence="1" type="ORF">WJX72_006087</name>
</gene>
<accession>A0AAW1PT92</accession>
<comment type="caution">
    <text evidence="1">The sequence shown here is derived from an EMBL/GenBank/DDBJ whole genome shotgun (WGS) entry which is preliminary data.</text>
</comment>
<evidence type="ECO:0000313" key="2">
    <source>
        <dbReference type="Proteomes" id="UP001489004"/>
    </source>
</evidence>
<dbReference type="Proteomes" id="UP001489004">
    <property type="component" value="Unassembled WGS sequence"/>
</dbReference>
<sequence>MKSLVVQVAAGRPGKKDVPEVGPTYRNIKAKDGFIAQQDISSLWELFESSVKRFPGSHCPRVTTVVFWGDAAEVKLCRLHPQGRGRASTR</sequence>
<dbReference type="EMBL" id="JALJOR010000005">
    <property type="protein sequence ID" value="KAK9816851.1"/>
    <property type="molecule type" value="Genomic_DNA"/>
</dbReference>
<evidence type="ECO:0000313" key="1">
    <source>
        <dbReference type="EMBL" id="KAK9816851.1"/>
    </source>
</evidence>
<protein>
    <submittedName>
        <fullName evidence="1">Uncharacterized protein</fullName>
    </submittedName>
</protein>
<proteinExistence type="predicted"/>
<name>A0AAW1PT92_9CHLO</name>